<evidence type="ECO:0000256" key="2">
    <source>
        <dbReference type="SAM" id="Phobius"/>
    </source>
</evidence>
<dbReference type="InterPro" id="IPR020999">
    <property type="entry name" value="Chitin_synth_reg_RCR"/>
</dbReference>
<gene>
    <name evidence="3" type="ORF">AC579_2165</name>
</gene>
<comment type="caution">
    <text evidence="3">The sequence shown here is derived from an EMBL/GenBank/DDBJ whole genome shotgun (WGS) entry which is preliminary data.</text>
</comment>
<protein>
    <submittedName>
        <fullName evidence="3">Uncharacterized protein</fullName>
    </submittedName>
</protein>
<dbReference type="PANTHER" id="PTHR28187:SF1">
    <property type="entry name" value="PROTEIN RCR1-RELATED"/>
    <property type="match status" value="1"/>
</dbReference>
<keyword evidence="2" id="KW-0812">Transmembrane</keyword>
<dbReference type="AlphaFoldDB" id="A0A139IEA4"/>
<feature type="region of interest" description="Disordered" evidence="1">
    <location>
        <begin position="69"/>
        <end position="139"/>
    </location>
</feature>
<dbReference type="PANTHER" id="PTHR28187">
    <property type="entry name" value="PROTEIN RCR1-RELATED"/>
    <property type="match status" value="1"/>
</dbReference>
<feature type="transmembrane region" description="Helical" evidence="2">
    <location>
        <begin position="25"/>
        <end position="47"/>
    </location>
</feature>
<dbReference type="GO" id="GO:0016192">
    <property type="term" value="P:vesicle-mediated transport"/>
    <property type="evidence" value="ECO:0007669"/>
    <property type="project" value="TreeGrafter"/>
</dbReference>
<dbReference type="Pfam" id="PF12273">
    <property type="entry name" value="RCR"/>
    <property type="match status" value="1"/>
</dbReference>
<feature type="compositionally biased region" description="Polar residues" evidence="1">
    <location>
        <begin position="88"/>
        <end position="106"/>
    </location>
</feature>
<keyword evidence="2" id="KW-1133">Transmembrane helix</keyword>
<evidence type="ECO:0000313" key="4">
    <source>
        <dbReference type="Proteomes" id="UP000073492"/>
    </source>
</evidence>
<dbReference type="EMBL" id="LFZO01000129">
    <property type="protein sequence ID" value="KXT13097.1"/>
    <property type="molecule type" value="Genomic_DNA"/>
</dbReference>
<dbReference type="Proteomes" id="UP000073492">
    <property type="component" value="Unassembled WGS sequence"/>
</dbReference>
<proteinExistence type="predicted"/>
<keyword evidence="4" id="KW-1185">Reference proteome</keyword>
<name>A0A139IEA4_9PEZI</name>
<reference evidence="3 4" key="1">
    <citation type="submission" date="2015-07" db="EMBL/GenBank/DDBJ databases">
        <title>Comparative genomics of the Sigatoka disease complex on banana suggests a link between parallel evolutionary changes in Pseudocercospora fijiensis and Pseudocercospora eumusae and increased virulence on the banana host.</title>
        <authorList>
            <person name="Chang T.-C."/>
            <person name="Salvucci A."/>
            <person name="Crous P.W."/>
            <person name="Stergiopoulos I."/>
        </authorList>
    </citation>
    <scope>NUCLEOTIDE SEQUENCE [LARGE SCALE GENOMIC DNA]</scope>
    <source>
        <strain evidence="3 4">CBS 116634</strain>
    </source>
</reference>
<dbReference type="OrthoDB" id="6105938at2759"/>
<accession>A0A139IEA4</accession>
<evidence type="ECO:0000313" key="3">
    <source>
        <dbReference type="EMBL" id="KXT13097.1"/>
    </source>
</evidence>
<sequence>MASCYRTTFGRTVCRGSRWGNWGRWVLLGVVIGVGLLITLLFACISARKRRKNGQKPFYGTGWAARGPVTYNPNATENKPNYPEQGYYGNQNQSYNPPAYGNNTGGAANDYYRGNAQPGTYQPPEYPPPTAGRNDGIVR</sequence>
<organism evidence="3 4">
    <name type="scientific">Pseudocercospora musae</name>
    <dbReference type="NCBI Taxonomy" id="113226"/>
    <lineage>
        <taxon>Eukaryota</taxon>
        <taxon>Fungi</taxon>
        <taxon>Dikarya</taxon>
        <taxon>Ascomycota</taxon>
        <taxon>Pezizomycotina</taxon>
        <taxon>Dothideomycetes</taxon>
        <taxon>Dothideomycetidae</taxon>
        <taxon>Mycosphaerellales</taxon>
        <taxon>Mycosphaerellaceae</taxon>
        <taxon>Pseudocercospora</taxon>
    </lineage>
</organism>
<evidence type="ECO:0000256" key="1">
    <source>
        <dbReference type="SAM" id="MobiDB-lite"/>
    </source>
</evidence>
<keyword evidence="2" id="KW-0472">Membrane</keyword>